<evidence type="ECO:0008006" key="4">
    <source>
        <dbReference type="Google" id="ProtNLM"/>
    </source>
</evidence>
<accession>A0A127KNZ9</accession>
<evidence type="ECO:0000313" key="3">
    <source>
        <dbReference type="Proteomes" id="UP000201448"/>
    </source>
</evidence>
<dbReference type="Pfam" id="PF10874">
    <property type="entry name" value="DUF2746"/>
    <property type="match status" value="1"/>
</dbReference>
<reference evidence="2 3" key="1">
    <citation type="submission" date="2016-01" db="EMBL/GenBank/DDBJ databases">
        <authorList>
            <person name="Cotto-Rosario A."/>
            <person name="Gomez-Fuentes N."/>
            <person name="Berrios-Ruiz J."/>
            <person name="Caceres-Velazquez C."/>
            <person name="Casiano-Real M."/>
            <person name="Cotto-Berrios I."/>
            <person name="Crespo-Vega V."/>
            <person name="DeJesus-David M."/>
            <person name="DelToro-Sanchez C.J."/>
            <person name="Diaz-Morales C.J."/>
            <person name="Espada-Ramos M."/>
            <person name="Feliciano-Torres M.J."/>
            <person name="Fernandez-Rodriguez P.M."/>
            <person name="Fernandez-Martinez M."/>
            <person name="Figueroa-Concepcion D."/>
            <person name="Figueroa-Bermudez M.L."/>
            <person name="Garcia-Delgado K."/>
            <person name="Nunez-Rodriguez C."/>
            <person name="Quiles-Santiago A.M."/>
            <person name="Rodriguez-Gonzalez A."/>
            <person name="Santiago-Burgos D."/>
            <person name="Solivan-Perez E."/>
            <person name="Torres-Vazquez A."/>
            <person name="Verdejo-Lopez V."/>
            <person name="Vazquez E."/>
            <person name="Rubin M.R."/>
            <person name="Ware V.C."/>
            <person name="Bradley K.W."/>
            <person name="Asai D.J."/>
            <person name="Bowman C.A."/>
            <person name="Russell D.A."/>
            <person name="Pope W.H."/>
            <person name="Jacobs-Sera D."/>
            <person name="Hendrix R.W."/>
            <person name="Hatfull G.F."/>
        </authorList>
    </citation>
    <scope>NUCLEOTIDE SEQUENCE [LARGE SCALE GENOMIC DNA]</scope>
</reference>
<proteinExistence type="predicted"/>
<dbReference type="InterPro" id="IPR022704">
    <property type="entry name" value="DUF2746"/>
</dbReference>
<dbReference type="OrthoDB" id="26251at10239"/>
<dbReference type="KEGG" id="vg:29122783"/>
<dbReference type="EMBL" id="KU613353">
    <property type="protein sequence ID" value="AMO43800.1"/>
    <property type="molecule type" value="Genomic_DNA"/>
</dbReference>
<protein>
    <recommendedName>
        <fullName evidence="4">Minor tail protein</fullName>
    </recommendedName>
</protein>
<dbReference type="RefSeq" id="YP_009301855.1">
    <property type="nucleotide sequence ID" value="NC_031238.1"/>
</dbReference>
<dbReference type="Proteomes" id="UP000201448">
    <property type="component" value="Segment"/>
</dbReference>
<keyword evidence="1" id="KW-1133">Transmembrane helix</keyword>
<organism evidence="2 3">
    <name type="scientific">Mycobacterium phage Catalina</name>
    <dbReference type="NCBI Taxonomy" id="1792253"/>
    <lineage>
        <taxon>Viruses</taxon>
        <taxon>Duplodnaviria</taxon>
        <taxon>Heunggongvirae</taxon>
        <taxon>Uroviricota</taxon>
        <taxon>Caudoviricetes</taxon>
        <taxon>Fromanvirus</taxon>
        <taxon>Fromanvirus packman</taxon>
    </lineage>
</organism>
<gene>
    <name evidence="2" type="ORF">PBI_CATALINA_33</name>
</gene>
<feature type="transmembrane region" description="Helical" evidence="1">
    <location>
        <begin position="13"/>
        <end position="33"/>
    </location>
</feature>
<evidence type="ECO:0000256" key="1">
    <source>
        <dbReference type="SAM" id="Phobius"/>
    </source>
</evidence>
<keyword evidence="1" id="KW-0472">Membrane</keyword>
<evidence type="ECO:0000313" key="2">
    <source>
        <dbReference type="EMBL" id="AMO43800.1"/>
    </source>
</evidence>
<sequence length="122" mass="13589">MQGLFNPDSNWEVFMLCFIAAMPVLAVVLPVWLTQRNHGKKLGDIKEQVANSHNTNLRDDIDRVLASVATLAEGLGDVKVQVRDVKSDIGGIREDIRQERQERINGDRLRIEAQSINISPGG</sequence>
<dbReference type="GeneID" id="29122783"/>
<keyword evidence="1" id="KW-0812">Transmembrane</keyword>
<name>A0A127KNZ9_9CAUD</name>